<dbReference type="Pfam" id="PF19031">
    <property type="entry name" value="Intu_longin_1"/>
    <property type="match status" value="1"/>
</dbReference>
<dbReference type="GO" id="GO:0035658">
    <property type="term" value="C:Mon1-Ccz1 complex"/>
    <property type="evidence" value="ECO:0007669"/>
    <property type="project" value="InterPro"/>
</dbReference>
<evidence type="ECO:0000259" key="3">
    <source>
        <dbReference type="Pfam" id="PF19031"/>
    </source>
</evidence>
<reference evidence="5" key="1">
    <citation type="submission" date="2018-05" db="EMBL/GenBank/DDBJ databases">
        <title>Draft genome sequence of Stemphylium lycopersici strain CIDEFI 213.</title>
        <authorList>
            <person name="Medina R."/>
            <person name="Franco M.E.E."/>
            <person name="Lucentini C.G."/>
            <person name="Saparrat M.C.N."/>
            <person name="Balatti P.A."/>
        </authorList>
    </citation>
    <scope>NUCLEOTIDE SEQUENCE [LARGE SCALE GENOMIC DNA]</scope>
    <source>
        <strain evidence="5">CIDEFI 213</strain>
    </source>
</reference>
<dbReference type="GO" id="GO:0016192">
    <property type="term" value="P:vesicle-mediated transport"/>
    <property type="evidence" value="ECO:0007669"/>
    <property type="project" value="InterPro"/>
</dbReference>
<name>A0A364MZ84_STELY</name>
<feature type="region of interest" description="Disordered" evidence="2">
    <location>
        <begin position="438"/>
        <end position="475"/>
    </location>
</feature>
<dbReference type="PANTHER" id="PTHR13056:SF0">
    <property type="entry name" value="VACUOLAR FUSION PROTEIN CCZ1 HOMOLOG-RELATED"/>
    <property type="match status" value="1"/>
</dbReference>
<dbReference type="AlphaFoldDB" id="A0A364MZ84"/>
<accession>A0A364MZ84</accession>
<proteinExistence type="inferred from homology"/>
<gene>
    <name evidence="4" type="ORF">DDE83_006312</name>
</gene>
<evidence type="ECO:0000313" key="5">
    <source>
        <dbReference type="Proteomes" id="UP000249619"/>
    </source>
</evidence>
<feature type="domain" description="CCZ1/INTU/HSP4 first Longin" evidence="3">
    <location>
        <begin position="15"/>
        <end position="118"/>
    </location>
</feature>
<feature type="region of interest" description="Disordered" evidence="2">
    <location>
        <begin position="761"/>
        <end position="799"/>
    </location>
</feature>
<feature type="compositionally biased region" description="Acidic residues" evidence="2">
    <location>
        <begin position="788"/>
        <end position="799"/>
    </location>
</feature>
<comment type="similarity">
    <text evidence="1">Belongs to the CCZ1 family.</text>
</comment>
<dbReference type="Proteomes" id="UP000249619">
    <property type="component" value="Unassembled WGS sequence"/>
</dbReference>
<keyword evidence="5" id="KW-1185">Reference proteome</keyword>
<evidence type="ECO:0000256" key="1">
    <source>
        <dbReference type="ARBA" id="ARBA00005352"/>
    </source>
</evidence>
<sequence>MSSTAVPKVVPAQLSFLAIYNPSLGKSDETFHQQIVFYYSKAAKTLSRLKSGDARREEELREQENEKLRQVGLAQGMVGFAKSFSNGEAVDSVETDKSRIVLRELENGWWILAAIDLTQLPASPGPTRKDSSTDTSEPAVEYSSREVSPPALLIQQLVRAQSIFLLHHGSTLEAMFAKHGRAKFCSILDRYWSRFASSWDVLLHGSPAVDIYGGMKLAAGGELGMGVGEEEWGSSERDVLEDFARRTHGLVDVMVSRFGEASPLQQAKTSTDPRTLEVSELEPWIGAGRNVQAPDGVVFSGLGAVSRRSLRDLSHWVESIYCYGEYAYGVQDNPTSDRKKRRRRNLKPAPEPEEPSPESPRPTRSERPRLPASSQGSALPPGIPPPIVKAAESSLDKAAAAVDNTKSENESKSMLSSLGDAEAWTKYMTLGYGTAWGAGKKTADSPQAASPAIEPEPAPAPARKRSPSPEAMRYVEPAPDVDPAEEKMKLQIRLENDGYFLVGLKGDMQDLDVDDENGEGNWNNRIPLRTIHVEVDCKAASLMTVTDGDSDETPSYEKMMNLQSTATNKLSRLRPVVYIHRPFIYTFLFEHRTHSLGVASFYRDIHNFFSPLHRSLDRSTSPENVAARLQSVSTHYTTTAASTSGSGANTLPIYDLVFDPRTYTVHTSLPNIPDPGTLHAEGLSSHGNGNSNGNGVLAATAWTRVEALNVHAQILATISSTRRSLSEIERTCKTSRGWWVVWMRLPPSQVEQDHRAYIRQQAQDAAGPASNDGRSSHTARSNKSGNAEGDEDEDEDDDAQFNTQDLREAFLVRRARDAPDGHKSGAKSGSGGFASGMWSGLGMGGGAAQSQRMGGAAAGWGPKGLAEGIGIDARRYVEELLSLNR</sequence>
<feature type="region of interest" description="Disordered" evidence="2">
    <location>
        <begin position="331"/>
        <end position="388"/>
    </location>
</feature>
<dbReference type="EMBL" id="QGDH01000095">
    <property type="protein sequence ID" value="RAR07822.1"/>
    <property type="molecule type" value="Genomic_DNA"/>
</dbReference>
<evidence type="ECO:0000256" key="2">
    <source>
        <dbReference type="SAM" id="MobiDB-lite"/>
    </source>
</evidence>
<protein>
    <recommendedName>
        <fullName evidence="3">CCZ1/INTU/HSP4 first Longin domain-containing protein</fullName>
    </recommendedName>
</protein>
<dbReference type="InterPro" id="IPR013176">
    <property type="entry name" value="Ccz1"/>
</dbReference>
<dbReference type="STRING" id="183478.A0A364MZ84"/>
<organism evidence="4 5">
    <name type="scientific">Stemphylium lycopersici</name>
    <name type="common">Tomato gray leaf spot disease fungus</name>
    <name type="synonym">Thyrospora lycopersici</name>
    <dbReference type="NCBI Taxonomy" id="183478"/>
    <lineage>
        <taxon>Eukaryota</taxon>
        <taxon>Fungi</taxon>
        <taxon>Dikarya</taxon>
        <taxon>Ascomycota</taxon>
        <taxon>Pezizomycotina</taxon>
        <taxon>Dothideomycetes</taxon>
        <taxon>Pleosporomycetidae</taxon>
        <taxon>Pleosporales</taxon>
        <taxon>Pleosporineae</taxon>
        <taxon>Pleosporaceae</taxon>
        <taxon>Stemphylium</taxon>
    </lineage>
</organism>
<dbReference type="PANTHER" id="PTHR13056">
    <property type="entry name" value="VACUOLAR FUSION PROTEIN CCZ1 HOMOLOG-RELATED"/>
    <property type="match status" value="1"/>
</dbReference>
<evidence type="ECO:0000313" key="4">
    <source>
        <dbReference type="EMBL" id="RAR07822.1"/>
    </source>
</evidence>
<feature type="region of interest" description="Disordered" evidence="2">
    <location>
        <begin position="122"/>
        <end position="143"/>
    </location>
</feature>
<dbReference type="InterPro" id="IPR043987">
    <property type="entry name" value="CCZ1/INTU/HSP4_longin_1"/>
</dbReference>
<comment type="caution">
    <text evidence="4">The sequence shown here is derived from an EMBL/GenBank/DDBJ whole genome shotgun (WGS) entry which is preliminary data.</text>
</comment>
<feature type="compositionally biased region" description="Polar residues" evidence="2">
    <location>
        <begin position="772"/>
        <end position="785"/>
    </location>
</feature>